<evidence type="ECO:0000313" key="1">
    <source>
        <dbReference type="EMBL" id="SMO69569.1"/>
    </source>
</evidence>
<dbReference type="EMBL" id="FXTK01000007">
    <property type="protein sequence ID" value="SMO69569.1"/>
    <property type="molecule type" value="Genomic_DNA"/>
</dbReference>
<accession>A0A521DD18</accession>
<dbReference type="OrthoDB" id="7850056at2"/>
<keyword evidence="2" id="KW-1185">Reference proteome</keyword>
<proteinExistence type="predicted"/>
<sequence length="260" mass="28875">MSDWQKLVENKEWSALNDFWRHHASQEVCAEILEALRHLVPVFERTNGTESRFEHALPREVPPDLAGAAQILCLGELEATALDDDFITTYLTQWNELFPQVQKSCAELAALPEVTDGAADMSRAHHAKKASELLAFIPAILEAMLYPGDAEDEEPDELGTPLQEHVAMAAVYAFTAGRHFQLAIGKEHELDALRGGKVLKSARKAAEQTNALHAAQRERRLARMAELVPHLGPSQAARNCEREGLGAVSAILSQWHRHQK</sequence>
<evidence type="ECO:0000313" key="2">
    <source>
        <dbReference type="Proteomes" id="UP000319014"/>
    </source>
</evidence>
<organism evidence="1 2">
    <name type="scientific">Paracoccus laeviglucosivorans</name>
    <dbReference type="NCBI Taxonomy" id="1197861"/>
    <lineage>
        <taxon>Bacteria</taxon>
        <taxon>Pseudomonadati</taxon>
        <taxon>Pseudomonadota</taxon>
        <taxon>Alphaproteobacteria</taxon>
        <taxon>Rhodobacterales</taxon>
        <taxon>Paracoccaceae</taxon>
        <taxon>Paracoccus</taxon>
    </lineage>
</organism>
<reference evidence="1 2" key="1">
    <citation type="submission" date="2017-05" db="EMBL/GenBank/DDBJ databases">
        <authorList>
            <person name="Varghese N."/>
            <person name="Submissions S."/>
        </authorList>
    </citation>
    <scope>NUCLEOTIDE SEQUENCE [LARGE SCALE GENOMIC DNA]</scope>
    <source>
        <strain evidence="1 2">DSM 100094</strain>
    </source>
</reference>
<dbReference type="Proteomes" id="UP000319014">
    <property type="component" value="Unassembled WGS sequence"/>
</dbReference>
<protein>
    <submittedName>
        <fullName evidence="1">Uncharacterized protein</fullName>
    </submittedName>
</protein>
<gene>
    <name evidence="1" type="ORF">SAMN06265221_107119</name>
</gene>
<dbReference type="RefSeq" id="WP_142663110.1">
    <property type="nucleotide sequence ID" value="NZ_FXTK01000007.1"/>
</dbReference>
<name>A0A521DD18_9RHOB</name>
<dbReference type="AlphaFoldDB" id="A0A521DD18"/>